<accession>A0A4Q9MDW6</accession>
<evidence type="ECO:0000313" key="1">
    <source>
        <dbReference type="EMBL" id="TBU24222.1"/>
    </source>
</evidence>
<name>A0A4Q9MDW6_9APHY</name>
<dbReference type="AlphaFoldDB" id="A0A4Q9MDW6"/>
<sequence>MTVKAYLSQESTLMAAFVTDELIASENNKQRVIRYLRALAIPLAAAQFLVHYCHKLSPFSPGLEAFTVYATSSTITQGHIWEFKNGFLRHFRYSDEEKEEINQALSALKFRYNGSAYRGYYYGAGMLCPQQSPRRRRTPAAIVFYHTSV</sequence>
<dbReference type="Proteomes" id="UP000292957">
    <property type="component" value="Unassembled WGS sequence"/>
</dbReference>
<protein>
    <submittedName>
        <fullName evidence="1">Uncharacterized protein</fullName>
    </submittedName>
</protein>
<reference evidence="1" key="1">
    <citation type="submission" date="2019-01" db="EMBL/GenBank/DDBJ databases">
        <title>Draft genome sequences of three monokaryotic isolates of the white-rot basidiomycete fungus Dichomitus squalens.</title>
        <authorList>
            <consortium name="DOE Joint Genome Institute"/>
            <person name="Lopez S.C."/>
            <person name="Andreopoulos B."/>
            <person name="Pangilinan J."/>
            <person name="Lipzen A."/>
            <person name="Riley R."/>
            <person name="Ahrendt S."/>
            <person name="Ng V."/>
            <person name="Barry K."/>
            <person name="Daum C."/>
            <person name="Grigoriev I.V."/>
            <person name="Hilden K.S."/>
            <person name="Makela M.R."/>
            <person name="de Vries R.P."/>
        </authorList>
    </citation>
    <scope>NUCLEOTIDE SEQUENCE [LARGE SCALE GENOMIC DNA]</scope>
    <source>
        <strain evidence="1">OM18370.1</strain>
    </source>
</reference>
<organism evidence="1">
    <name type="scientific">Dichomitus squalens</name>
    <dbReference type="NCBI Taxonomy" id="114155"/>
    <lineage>
        <taxon>Eukaryota</taxon>
        <taxon>Fungi</taxon>
        <taxon>Dikarya</taxon>
        <taxon>Basidiomycota</taxon>
        <taxon>Agaricomycotina</taxon>
        <taxon>Agaricomycetes</taxon>
        <taxon>Polyporales</taxon>
        <taxon>Polyporaceae</taxon>
        <taxon>Dichomitus</taxon>
    </lineage>
</organism>
<dbReference type="EMBL" id="ML143484">
    <property type="protein sequence ID" value="TBU24222.1"/>
    <property type="molecule type" value="Genomic_DNA"/>
</dbReference>
<proteinExistence type="predicted"/>
<gene>
    <name evidence="1" type="ORF">BD311DRAFT_566669</name>
</gene>
<dbReference type="OrthoDB" id="2757639at2759"/>